<dbReference type="HOGENOM" id="CLU_1310556_0_0_1"/>
<dbReference type="PROSITE" id="PS50181">
    <property type="entry name" value="FBOX"/>
    <property type="match status" value="1"/>
</dbReference>
<accession>G4T7U1</accession>
<dbReference type="AlphaFoldDB" id="G4T7U1"/>
<feature type="domain" description="F-box" evidence="1">
    <location>
        <begin position="3"/>
        <end position="50"/>
    </location>
</feature>
<dbReference type="InParanoid" id="G4T7U1"/>
<sequence>MTANVLQRLPYDVLDVVFTFVDNPTLLKISLASHELNRLSSKYIHAAVELNPRQGSKRGFYKGDQETDSAIYALQRRPELRSAVKSAKINCTQQLPNDLLIKPSISSTYYDYEANKYLTLLPLLPNLQEIMLATIYDQNEGENILDAIERLPRLRRLILSPYVSLGEHNLPNVYEFKIITNRSRNAGWNRPQVSKRVFSIQHRRSVCTVA</sequence>
<organism evidence="2 3">
    <name type="scientific">Serendipita indica (strain DSM 11827)</name>
    <name type="common">Root endophyte fungus</name>
    <name type="synonym">Piriformospora indica</name>
    <dbReference type="NCBI Taxonomy" id="1109443"/>
    <lineage>
        <taxon>Eukaryota</taxon>
        <taxon>Fungi</taxon>
        <taxon>Dikarya</taxon>
        <taxon>Basidiomycota</taxon>
        <taxon>Agaricomycotina</taxon>
        <taxon>Agaricomycetes</taxon>
        <taxon>Sebacinales</taxon>
        <taxon>Serendipitaceae</taxon>
        <taxon>Serendipita</taxon>
    </lineage>
</organism>
<dbReference type="OrthoDB" id="3151258at2759"/>
<dbReference type="EMBL" id="CAFZ01000013">
    <property type="protein sequence ID" value="CCA67386.1"/>
    <property type="molecule type" value="Genomic_DNA"/>
</dbReference>
<dbReference type="CDD" id="cd09917">
    <property type="entry name" value="F-box_SF"/>
    <property type="match status" value="1"/>
</dbReference>
<evidence type="ECO:0000313" key="2">
    <source>
        <dbReference type="EMBL" id="CCA67386.1"/>
    </source>
</evidence>
<keyword evidence="3" id="KW-1185">Reference proteome</keyword>
<name>G4T7U1_SERID</name>
<evidence type="ECO:0000259" key="1">
    <source>
        <dbReference type="PROSITE" id="PS50181"/>
    </source>
</evidence>
<evidence type="ECO:0000313" key="3">
    <source>
        <dbReference type="Proteomes" id="UP000007148"/>
    </source>
</evidence>
<comment type="caution">
    <text evidence="2">The sequence shown here is derived from an EMBL/GenBank/DDBJ whole genome shotgun (WGS) entry which is preliminary data.</text>
</comment>
<proteinExistence type="predicted"/>
<reference evidence="2 3" key="1">
    <citation type="journal article" date="2011" name="PLoS Pathog.">
        <title>Endophytic Life Strategies Decoded by Genome and Transcriptome Analyses of the Mutualistic Root Symbiont Piriformospora indica.</title>
        <authorList>
            <person name="Zuccaro A."/>
            <person name="Lahrmann U."/>
            <person name="Guldener U."/>
            <person name="Langen G."/>
            <person name="Pfiffi S."/>
            <person name="Biedenkopf D."/>
            <person name="Wong P."/>
            <person name="Samans B."/>
            <person name="Grimm C."/>
            <person name="Basiewicz M."/>
            <person name="Murat C."/>
            <person name="Martin F."/>
            <person name="Kogel K.H."/>
        </authorList>
    </citation>
    <scope>NUCLEOTIDE SEQUENCE [LARGE SCALE GENOMIC DNA]</scope>
    <source>
        <strain evidence="2 3">DSM 11827</strain>
    </source>
</reference>
<gene>
    <name evidence="2" type="ORF">PIIN_01217</name>
</gene>
<dbReference type="InterPro" id="IPR001810">
    <property type="entry name" value="F-box_dom"/>
</dbReference>
<protein>
    <recommendedName>
        <fullName evidence="1">F-box domain-containing protein</fullName>
    </recommendedName>
</protein>
<dbReference type="Proteomes" id="UP000007148">
    <property type="component" value="Unassembled WGS sequence"/>
</dbReference>